<dbReference type="Gene3D" id="2.30.40.10">
    <property type="entry name" value="Urease, subunit C, domain 1"/>
    <property type="match status" value="2"/>
</dbReference>
<dbReference type="InterPro" id="IPR006680">
    <property type="entry name" value="Amidohydro-rel"/>
</dbReference>
<dbReference type="InterPro" id="IPR051781">
    <property type="entry name" value="Metallo-dep_Hydrolase"/>
</dbReference>
<dbReference type="EMBL" id="MSIF01000028">
    <property type="protein sequence ID" value="OLF05519.1"/>
    <property type="molecule type" value="Genomic_DNA"/>
</dbReference>
<dbReference type="SUPFAM" id="SSF51556">
    <property type="entry name" value="Metallo-dependent hydrolases"/>
    <property type="match status" value="1"/>
</dbReference>
<dbReference type="SUPFAM" id="SSF51338">
    <property type="entry name" value="Composite domain of metallo-dependent hydrolases"/>
    <property type="match status" value="1"/>
</dbReference>
<comment type="caution">
    <text evidence="2">The sequence shown here is derived from an EMBL/GenBank/DDBJ whole genome shotgun (WGS) entry which is preliminary data.</text>
</comment>
<reference evidence="2 3" key="1">
    <citation type="submission" date="2016-12" db="EMBL/GenBank/DDBJ databases">
        <title>The draft genome sequence of Actinophytocola xinjiangensis.</title>
        <authorList>
            <person name="Wang W."/>
            <person name="Yuan L."/>
        </authorList>
    </citation>
    <scope>NUCLEOTIDE SEQUENCE [LARGE SCALE GENOMIC DNA]</scope>
    <source>
        <strain evidence="2 3">CGMCC 4.4663</strain>
    </source>
</reference>
<sequence length="483" mass="52228">MARARATATATATAAGDRPTAFTHATVIDPAGRRTIHDATVVVRGDRIESVGPYSGIPAGATVVDLRGRYLIPGLADMHVHCWFEQIEPPLFLANGVTTVRELSGTPMVHEWRQRIEAGTLAGPRWTIGSVIVDGTPSLWDPNLLPVVQVADATQARAAVRRQLAEGADFVKVYSRLSRPAFHAIAAECGRHGARLVGHCPDSVTVAEAADLGLGSVEHLFGLFYATSTREAALRERLARVQLELGDYNGWFNQCHPIEYDAMRTHGRIRTRLLFDRLARRRTRVVPTLTMHRGLDLARTLDRSDPRRRYLPAPMLASVDHALAELYLRGRDPSLDARWAELFEARLALVGELHRAGVPLMVGTDLATCGVYPGFSVHDELALFADAGLSPMDALRAATTEPAAYLGTRSGGVARGHVADLVVLDADPLRDIRNTRRVAGVLARGTYYDRAARDQLLADVERAAAGITGAAVAPACACHAVPA</sequence>
<dbReference type="InterPro" id="IPR011059">
    <property type="entry name" value="Metal-dep_hydrolase_composite"/>
</dbReference>
<dbReference type="AlphaFoldDB" id="A0A7Z1AUU5"/>
<name>A0A7Z1AUU5_9PSEU</name>
<evidence type="ECO:0000313" key="2">
    <source>
        <dbReference type="EMBL" id="OLF05519.1"/>
    </source>
</evidence>
<dbReference type="Gene3D" id="3.20.20.140">
    <property type="entry name" value="Metal-dependent hydrolases"/>
    <property type="match status" value="2"/>
</dbReference>
<dbReference type="PANTHER" id="PTHR43135">
    <property type="entry name" value="ALPHA-D-RIBOSE 1-METHYLPHOSPHONATE 5-TRIPHOSPHATE DIPHOSPHATASE"/>
    <property type="match status" value="1"/>
</dbReference>
<gene>
    <name evidence="2" type="ORF">BLA60_36240</name>
</gene>
<evidence type="ECO:0000313" key="3">
    <source>
        <dbReference type="Proteomes" id="UP000185696"/>
    </source>
</evidence>
<dbReference type="Proteomes" id="UP000185696">
    <property type="component" value="Unassembled WGS sequence"/>
</dbReference>
<dbReference type="InterPro" id="IPR032466">
    <property type="entry name" value="Metal_Hydrolase"/>
</dbReference>
<keyword evidence="3" id="KW-1185">Reference proteome</keyword>
<feature type="domain" description="Amidohydrolase-related" evidence="1">
    <location>
        <begin position="93"/>
        <end position="445"/>
    </location>
</feature>
<organism evidence="2 3">
    <name type="scientific">Actinophytocola xinjiangensis</name>
    <dbReference type="NCBI Taxonomy" id="485602"/>
    <lineage>
        <taxon>Bacteria</taxon>
        <taxon>Bacillati</taxon>
        <taxon>Actinomycetota</taxon>
        <taxon>Actinomycetes</taxon>
        <taxon>Pseudonocardiales</taxon>
        <taxon>Pseudonocardiaceae</taxon>
    </lineage>
</organism>
<protein>
    <recommendedName>
        <fullName evidence="1">Amidohydrolase-related domain-containing protein</fullName>
    </recommendedName>
</protein>
<dbReference type="Pfam" id="PF01979">
    <property type="entry name" value="Amidohydro_1"/>
    <property type="match status" value="1"/>
</dbReference>
<dbReference type="PANTHER" id="PTHR43135:SF3">
    <property type="entry name" value="ALPHA-D-RIBOSE 1-METHYLPHOSPHONATE 5-TRIPHOSPHATE DIPHOSPHATASE"/>
    <property type="match status" value="1"/>
</dbReference>
<dbReference type="GO" id="GO:0016810">
    <property type="term" value="F:hydrolase activity, acting on carbon-nitrogen (but not peptide) bonds"/>
    <property type="evidence" value="ECO:0007669"/>
    <property type="project" value="InterPro"/>
</dbReference>
<evidence type="ECO:0000259" key="1">
    <source>
        <dbReference type="Pfam" id="PF01979"/>
    </source>
</evidence>
<accession>A0A7Z1AUU5</accession>
<proteinExistence type="predicted"/>